<dbReference type="InterPro" id="IPR029261">
    <property type="entry name" value="Transposase_Znf"/>
</dbReference>
<comment type="caution">
    <text evidence="3">The sequence shown here is derived from an EMBL/GenBank/DDBJ whole genome shotgun (WGS) entry which is preliminary data.</text>
</comment>
<dbReference type="PANTHER" id="PTHR33498:SF1">
    <property type="entry name" value="TRANSPOSASE FOR INSERTION SEQUENCE ELEMENT IS1557"/>
    <property type="match status" value="1"/>
</dbReference>
<dbReference type="RefSeq" id="WP_119749268.1">
    <property type="nucleotide sequence ID" value="NZ_QVRA01000024.1"/>
</dbReference>
<sequence>MQKALRPSSVIPPGFTIVASSIADDGATIFVRSTSPTSHCPKCRSVSCRVHSRYRRQISDLPLAGRAVKLMADVRRFRCDTVWCGQRIFVERFADGAVAPWARRTGRLETLVHHLGLALGGRPAASFAQRLMLPVSNDTLLRVVRRRGTPTSPAPRVIGIDDWAWRRNQRYGTIICDLERRRPIRLLPDREPATAQAWLAEQPQVAIIARDRSGAYARAAAKALPNAVQVADRWHLMENASHAFLDAVRRSMRQIRCAIGAMSIKPELLTAAERLQYEGYLHREETNAAILALSKDGVAIKEIVRRTGHSRGTVRRILRGERSDVFRTRETSLETYLPWLDQQWAAGRHNGAALWRSLQAQGFRGSLRVVTEWATRRWRADKVDADTLQRVPSARTIARLMTIERNDLTKAETLTVAAVENGVPSLVEARQIIDGFHLMIRRKAGADLDPWIIRARASLVASFANGVARDIAAVRAAVVSQWSNGQTEGQITKLKLVKRQMYGRGKLDLLEARLIGAT</sequence>
<proteinExistence type="predicted"/>
<dbReference type="InterPro" id="IPR002560">
    <property type="entry name" value="Transposase_DDE"/>
</dbReference>
<dbReference type="EMBL" id="QVRA01000024">
    <property type="protein sequence ID" value="RJG52585.1"/>
    <property type="molecule type" value="Genomic_DNA"/>
</dbReference>
<keyword evidence="4" id="KW-1185">Reference proteome</keyword>
<dbReference type="InterPro" id="IPR047951">
    <property type="entry name" value="Transpos_ISL3"/>
</dbReference>
<evidence type="ECO:0000313" key="3">
    <source>
        <dbReference type="EMBL" id="RJG52585.1"/>
    </source>
</evidence>
<accession>A0A418YN28</accession>
<dbReference type="PANTHER" id="PTHR33498">
    <property type="entry name" value="TRANSPOSASE FOR INSERTION SEQUENCE ELEMENT IS1557"/>
    <property type="match status" value="1"/>
</dbReference>
<evidence type="ECO:0000313" key="4">
    <source>
        <dbReference type="Proteomes" id="UP000283469"/>
    </source>
</evidence>
<protein>
    <submittedName>
        <fullName evidence="3">ISL3 family transposase</fullName>
    </submittedName>
</protein>
<evidence type="ECO:0000259" key="2">
    <source>
        <dbReference type="Pfam" id="PF14690"/>
    </source>
</evidence>
<dbReference type="NCBIfam" id="NF033550">
    <property type="entry name" value="transpos_ISL3"/>
    <property type="match status" value="1"/>
</dbReference>
<dbReference type="Pfam" id="PF14690">
    <property type="entry name" value="Zn_ribbon_ISL3"/>
    <property type="match status" value="1"/>
</dbReference>
<gene>
    <name evidence="3" type="ORF">D0Z70_19250</name>
</gene>
<evidence type="ECO:0000259" key="1">
    <source>
        <dbReference type="Pfam" id="PF01610"/>
    </source>
</evidence>
<dbReference type="Proteomes" id="UP000283469">
    <property type="component" value="Unassembled WGS sequence"/>
</dbReference>
<dbReference type="Pfam" id="PF01610">
    <property type="entry name" value="DDE_Tnp_ISL3"/>
    <property type="match status" value="2"/>
</dbReference>
<name>A0A418YN28_9SPHN</name>
<feature type="domain" description="Transposase IS204/IS1001/IS1096/IS1165 DDE" evidence="1">
    <location>
        <begin position="398"/>
        <end position="513"/>
    </location>
</feature>
<feature type="domain" description="Transposase IS204/IS1001/IS1096/IS1165 zinc-finger" evidence="2">
    <location>
        <begin position="38"/>
        <end position="81"/>
    </location>
</feature>
<organism evidence="3 4">
    <name type="scientific">Sphingobium terrigena</name>
    <dbReference type="NCBI Taxonomy" id="2304063"/>
    <lineage>
        <taxon>Bacteria</taxon>
        <taxon>Pseudomonadati</taxon>
        <taxon>Pseudomonadota</taxon>
        <taxon>Alphaproteobacteria</taxon>
        <taxon>Sphingomonadales</taxon>
        <taxon>Sphingomonadaceae</taxon>
        <taxon>Sphingobium</taxon>
    </lineage>
</organism>
<dbReference type="AlphaFoldDB" id="A0A418YN28"/>
<dbReference type="OrthoDB" id="46712at2"/>
<feature type="domain" description="Transposase IS204/IS1001/IS1096/IS1165 DDE" evidence="1">
    <location>
        <begin position="158"/>
        <end position="254"/>
    </location>
</feature>
<reference evidence="3 4" key="1">
    <citation type="submission" date="2018-08" db="EMBL/GenBank/DDBJ databases">
        <title>Sphingobium sp. EO9.</title>
        <authorList>
            <person name="Park Y."/>
            <person name="Kim K.H."/>
            <person name="Jeon C.O."/>
        </authorList>
    </citation>
    <scope>NUCLEOTIDE SEQUENCE [LARGE SCALE GENOMIC DNA]</scope>
    <source>
        <strain evidence="3 4">EO9</strain>
    </source>
</reference>